<organism evidence="1">
    <name type="scientific">viral metagenome</name>
    <dbReference type="NCBI Taxonomy" id="1070528"/>
    <lineage>
        <taxon>unclassified sequences</taxon>
        <taxon>metagenomes</taxon>
        <taxon>organismal metagenomes</taxon>
    </lineage>
</organism>
<accession>A0A6C0I8P0</accession>
<dbReference type="EMBL" id="MN740139">
    <property type="protein sequence ID" value="QHT89381.1"/>
    <property type="molecule type" value="Genomic_DNA"/>
</dbReference>
<reference evidence="1" key="1">
    <citation type="journal article" date="2020" name="Nature">
        <title>Giant virus diversity and host interactions through global metagenomics.</title>
        <authorList>
            <person name="Schulz F."/>
            <person name="Roux S."/>
            <person name="Paez-Espino D."/>
            <person name="Jungbluth S."/>
            <person name="Walsh D.A."/>
            <person name="Denef V.J."/>
            <person name="McMahon K.D."/>
            <person name="Konstantinidis K.T."/>
            <person name="Eloe-Fadrosh E.A."/>
            <person name="Kyrpides N.C."/>
            <person name="Woyke T."/>
        </authorList>
    </citation>
    <scope>NUCLEOTIDE SEQUENCE</scope>
    <source>
        <strain evidence="1">GVMAG-M-3300023184-60</strain>
    </source>
</reference>
<dbReference type="InterPro" id="IPR029052">
    <property type="entry name" value="Metallo-depent_PP-like"/>
</dbReference>
<name>A0A6C0I8P0_9ZZZZ</name>
<sequence>MYYIPCIYKYFSIVFIKCIFCKLLYTMETKCNNDINTATDCNKFIFFGCWNNINCKNEYIYRNIVLDNIAINETTMKHIYLAGDNWYSNKKKINTSEFKLYFTEVLRTGYEKLYGMSKEIYIAVGNHDIVSDTTGVAGVMSRSSQDLKKDCSINTQKYYLQQIKAAAGAAGAAEQIISVPTLELLRNKRLELKEDRLCSENGIYIYVDNIGVRYNKDNIIIIINTNKLEDIDEGKQYLDDVRIKIEEVKREQKKKSSGEQIFVMGHIPLFSFKKDKIAMHDIDKKNLEYRILIDILYDILVDNNIIYLCADTHNFSIMKIERKDKVLIQITAGTGGADPDLIKGDFVDKSFDVYDVKGHDTRDKYRISAYALNSYGYVCIEIGDEHINVSYKQIITDKRERAYTKGYIRERPLSAPSNILDLKQNKPPVRKQESLSGSRTPTMVSKLRIVKYQIPRNANDVIYVSNIIERTSFINSSKYKSKGICRNIETNPNGNVVSAIDKNLFCFKKDAKKDKKTAKTAKTN</sequence>
<dbReference type="Gene3D" id="3.60.21.10">
    <property type="match status" value="1"/>
</dbReference>
<dbReference type="AlphaFoldDB" id="A0A6C0I8P0"/>
<evidence type="ECO:0000313" key="1">
    <source>
        <dbReference type="EMBL" id="QHT89381.1"/>
    </source>
</evidence>
<dbReference type="SUPFAM" id="SSF56300">
    <property type="entry name" value="Metallo-dependent phosphatases"/>
    <property type="match status" value="1"/>
</dbReference>
<proteinExistence type="predicted"/>
<protein>
    <submittedName>
        <fullName evidence="1">Uncharacterized protein</fullName>
    </submittedName>
</protein>